<dbReference type="HOGENOM" id="CLU_2411092_0_0_4"/>
<organism evidence="2 3">
    <name type="scientific">Ralstonia nicotianae (strain ATCC BAA-1114 / GMI1000)</name>
    <name type="common">Ralstonia solanacearum</name>
    <dbReference type="NCBI Taxonomy" id="267608"/>
    <lineage>
        <taxon>Bacteria</taxon>
        <taxon>Pseudomonadati</taxon>
        <taxon>Pseudomonadota</taxon>
        <taxon>Betaproteobacteria</taxon>
        <taxon>Burkholderiales</taxon>
        <taxon>Burkholderiaceae</taxon>
        <taxon>Ralstonia</taxon>
        <taxon>Ralstonia solanacearum species complex</taxon>
    </lineage>
</organism>
<feature type="compositionally biased region" description="Polar residues" evidence="1">
    <location>
        <begin position="16"/>
        <end position="27"/>
    </location>
</feature>
<sequence length="92" mass="10677">MQIASAENFDKRKNDVFTQPHNQILPPTQTNLISDIITQTSNYQTSTKKINYKHERTITNQRELEIHTPINISKETHRKLGGAANIFDHDIY</sequence>
<evidence type="ECO:0000313" key="3">
    <source>
        <dbReference type="Proteomes" id="UP000001436"/>
    </source>
</evidence>
<evidence type="ECO:0000313" key="2">
    <source>
        <dbReference type="EMBL" id="CAD13633.1"/>
    </source>
</evidence>
<feature type="region of interest" description="Disordered" evidence="1">
    <location>
        <begin position="1"/>
        <end position="27"/>
    </location>
</feature>
<dbReference type="AlphaFoldDB" id="Q8Y376"/>
<accession>Q8Y376</accession>
<dbReference type="EMBL" id="AL646052">
    <property type="protein sequence ID" value="CAD13633.1"/>
    <property type="molecule type" value="Genomic_DNA"/>
</dbReference>
<dbReference type="EnsemblBacteria" id="CAD13633">
    <property type="protein sequence ID" value="CAD13633"/>
    <property type="gene ID" value="RSc0105"/>
</dbReference>
<evidence type="ECO:0000256" key="1">
    <source>
        <dbReference type="SAM" id="MobiDB-lite"/>
    </source>
</evidence>
<name>Q8Y376_RALN1</name>
<gene>
    <name evidence="2" type="ordered locus">RSc0105</name>
</gene>
<reference evidence="2 3" key="1">
    <citation type="journal article" date="2002" name="Nature">
        <title>Genome sequence of the plant pathogen Ralstonia solanacearum.</title>
        <authorList>
            <person name="Salanoubat M."/>
            <person name="Genin S."/>
            <person name="Artiguenave F."/>
            <person name="Gouzy J."/>
            <person name="Mangenot S."/>
            <person name="Arlat M."/>
            <person name="Billault A."/>
            <person name="Brottier P."/>
            <person name="Camus J.C."/>
            <person name="Cattolico L."/>
            <person name="Chandler M."/>
            <person name="Choisne N."/>
            <person name="Claudel-Renard C."/>
            <person name="Cunnac S."/>
            <person name="Demange N."/>
            <person name="Gaspin C."/>
            <person name="Lavie M."/>
            <person name="Moisan A."/>
            <person name="Robert C."/>
            <person name="Saurin W."/>
            <person name="Schiex T."/>
            <person name="Siguier P."/>
            <person name="Thebault P."/>
            <person name="Whalen M."/>
            <person name="Wincker P."/>
            <person name="Levy M."/>
            <person name="Weissenbach J."/>
            <person name="Boucher C.A."/>
        </authorList>
    </citation>
    <scope>NUCLEOTIDE SEQUENCE [LARGE SCALE GENOMIC DNA]</scope>
    <source>
        <strain evidence="3">ATCC BAA-1114 / GMI1000</strain>
    </source>
</reference>
<dbReference type="KEGG" id="rso:RSc0105"/>
<proteinExistence type="predicted"/>
<protein>
    <submittedName>
        <fullName evidence="2">Uncharacterized protein</fullName>
    </submittedName>
</protein>
<dbReference type="Proteomes" id="UP000001436">
    <property type="component" value="Chromosome"/>
</dbReference>
<keyword evidence="3" id="KW-1185">Reference proteome</keyword>